<keyword evidence="1" id="KW-0812">Transmembrane</keyword>
<dbReference type="EMBL" id="MVIH01000009">
    <property type="protein sequence ID" value="ORB50877.1"/>
    <property type="molecule type" value="Genomic_DNA"/>
</dbReference>
<sequence>MHRRPRWVLTITVVVIAVGFAIYSKWFDGPPEKCKPVIDFLDFSRSQAAKIDSKGNEGVPTVAEDTAYKDWADGLAERAQKVTDPGLAAQATEVAQLANQFVSGLPTLRSQTQNRAPGAPAPPQVYEMSLLNDRIVAKLGELRRTCS</sequence>
<evidence type="ECO:0000313" key="3">
    <source>
        <dbReference type="Proteomes" id="UP000192534"/>
    </source>
</evidence>
<dbReference type="AlphaFoldDB" id="A0A1X0IR16"/>
<protein>
    <submittedName>
        <fullName evidence="2">Uncharacterized protein</fullName>
    </submittedName>
</protein>
<evidence type="ECO:0000256" key="1">
    <source>
        <dbReference type="SAM" id="Phobius"/>
    </source>
</evidence>
<feature type="transmembrane region" description="Helical" evidence="1">
    <location>
        <begin position="7"/>
        <end position="26"/>
    </location>
</feature>
<dbReference type="RefSeq" id="WP_083120883.1">
    <property type="nucleotide sequence ID" value="NZ_JACKUO010000036.1"/>
</dbReference>
<accession>A0A1X0IR16</accession>
<gene>
    <name evidence="2" type="ORF">BST42_19160</name>
</gene>
<keyword evidence="1" id="KW-1133">Transmembrane helix</keyword>
<organism evidence="2 3">
    <name type="scientific">Mycolicibacterium rhodesiae</name>
    <name type="common">Mycobacterium rhodesiae</name>
    <dbReference type="NCBI Taxonomy" id="36814"/>
    <lineage>
        <taxon>Bacteria</taxon>
        <taxon>Bacillati</taxon>
        <taxon>Actinomycetota</taxon>
        <taxon>Actinomycetes</taxon>
        <taxon>Mycobacteriales</taxon>
        <taxon>Mycobacteriaceae</taxon>
        <taxon>Mycolicibacterium</taxon>
    </lineage>
</organism>
<comment type="caution">
    <text evidence="2">The sequence shown here is derived from an EMBL/GenBank/DDBJ whole genome shotgun (WGS) entry which is preliminary data.</text>
</comment>
<dbReference type="Proteomes" id="UP000192534">
    <property type="component" value="Unassembled WGS sequence"/>
</dbReference>
<proteinExistence type="predicted"/>
<reference evidence="2 3" key="1">
    <citation type="submission" date="2016-12" db="EMBL/GenBank/DDBJ databases">
        <title>The new phylogeny of genus Mycobacterium.</title>
        <authorList>
            <person name="Tortoli E."/>
            <person name="Trovato A."/>
            <person name="Cirillo D.M."/>
        </authorList>
    </citation>
    <scope>NUCLEOTIDE SEQUENCE [LARGE SCALE GENOMIC DNA]</scope>
    <source>
        <strain evidence="2 3">DSM 44223</strain>
    </source>
</reference>
<keyword evidence="1" id="KW-0472">Membrane</keyword>
<name>A0A1X0IR16_MYCRH</name>
<dbReference type="OrthoDB" id="4734645at2"/>
<evidence type="ECO:0000313" key="2">
    <source>
        <dbReference type="EMBL" id="ORB50877.1"/>
    </source>
</evidence>
<keyword evidence="3" id="KW-1185">Reference proteome</keyword>